<dbReference type="GO" id="GO:0008270">
    <property type="term" value="F:zinc ion binding"/>
    <property type="evidence" value="ECO:0007669"/>
    <property type="project" value="UniProtKB-KW"/>
</dbReference>
<dbReference type="EC" id="5.6.2.3" evidence="6"/>
<keyword evidence="13" id="KW-1185">Reference proteome</keyword>
<dbReference type="GO" id="GO:0016787">
    <property type="term" value="F:hydrolase activity"/>
    <property type="evidence" value="ECO:0007669"/>
    <property type="project" value="UniProtKB-KW"/>
</dbReference>
<evidence type="ECO:0000313" key="12">
    <source>
        <dbReference type="EMBL" id="KAJ6437549.1"/>
    </source>
</evidence>
<dbReference type="Pfam" id="PF14214">
    <property type="entry name" value="Helitron_like_N"/>
    <property type="match status" value="1"/>
</dbReference>
<dbReference type="Gene3D" id="3.40.50.300">
    <property type="entry name" value="P-loop containing nucleotide triphosphate hydrolases"/>
    <property type="match status" value="1"/>
</dbReference>
<feature type="compositionally biased region" description="Basic and acidic residues" evidence="7">
    <location>
        <begin position="1765"/>
        <end position="1777"/>
    </location>
</feature>
<keyword evidence="3" id="KW-0863">Zinc-finger</keyword>
<keyword evidence="6" id="KW-0233">DNA recombination</keyword>
<dbReference type="InterPro" id="IPR027417">
    <property type="entry name" value="P-loop_NTPase"/>
</dbReference>
<proteinExistence type="inferred from homology"/>
<dbReference type="InterPro" id="IPR052035">
    <property type="entry name" value="ZnF_BED_domain_contain"/>
</dbReference>
<protein>
    <recommendedName>
        <fullName evidence="6">ATP-dependent DNA helicase</fullName>
        <ecNumber evidence="6">5.6.2.3</ecNumber>
    </recommendedName>
</protein>
<dbReference type="SUPFAM" id="SSF52540">
    <property type="entry name" value="P-loop containing nucleoside triphosphate hydrolases"/>
    <property type="match status" value="2"/>
</dbReference>
<dbReference type="PANTHER" id="PTHR46481:SF10">
    <property type="entry name" value="ZINC FINGER BED DOMAIN-CONTAINING PROTEIN 39"/>
    <property type="match status" value="1"/>
</dbReference>
<dbReference type="InterPro" id="IPR012337">
    <property type="entry name" value="RNaseH-like_sf"/>
</dbReference>
<dbReference type="InterPro" id="IPR025476">
    <property type="entry name" value="Helitron_helicase-like"/>
</dbReference>
<dbReference type="GO" id="GO:0043139">
    <property type="term" value="F:5'-3' DNA helicase activity"/>
    <property type="evidence" value="ECO:0007669"/>
    <property type="project" value="UniProtKB-EC"/>
</dbReference>
<comment type="subcellular location">
    <subcellularLocation>
        <location evidence="1">Nucleus</location>
    </subcellularLocation>
</comment>
<comment type="catalytic activity">
    <reaction evidence="6">
        <text>ATP + H2O = ADP + phosphate + H(+)</text>
        <dbReference type="Rhea" id="RHEA:13065"/>
        <dbReference type="ChEBI" id="CHEBI:15377"/>
        <dbReference type="ChEBI" id="CHEBI:15378"/>
        <dbReference type="ChEBI" id="CHEBI:30616"/>
        <dbReference type="ChEBI" id="CHEBI:43474"/>
        <dbReference type="ChEBI" id="CHEBI:456216"/>
        <dbReference type="EC" id="5.6.2.3"/>
    </reaction>
</comment>
<dbReference type="GO" id="GO:0046983">
    <property type="term" value="F:protein dimerization activity"/>
    <property type="evidence" value="ECO:0007669"/>
    <property type="project" value="InterPro"/>
</dbReference>
<keyword evidence="4" id="KW-0862">Zinc</keyword>
<dbReference type="EMBL" id="JAQHRD010000011">
    <property type="protein sequence ID" value="KAJ6437549.1"/>
    <property type="molecule type" value="Genomic_DNA"/>
</dbReference>
<dbReference type="Proteomes" id="UP001163105">
    <property type="component" value="Unassembled WGS sequence"/>
</dbReference>
<sequence>MFPDELKGLTPVEEKLISLNSCYGFVAGYTIPGGQRQTVRYPRHVKGHITVFPNNVQELATKVLPHPLLQAMDEIHVSWQGAEKPAPSDLSSLLSVRRRVVERALVWLKRNNPFYAEIEIDTAEMESWGDPTHGVPPSVYERMERNEPSAWEKTRTAHVVPPTERAMDDEGSVEIEEIFAILNQRQETGDQAAEYGPGEGGVDRDGSVACPEQNVQAINEVTSSGMFALDGPPDVADVEKLRFACDAVGDGGLGGRAGPRTRVGSLADGVRGPGDLCEPYIRVSRGDEFADSFDTFFFAKTFPTLFPFGVGGPRLAEETILEAGTATHGLRGRAVEAEAAAEDLVSSRSLNLRRWADIVLRRHGGRFGLHHIFAFLVFNMGVRSRNRRVSMLSVTRKNFRKVERIVRSMTTERLAAARVELERSGKTTDDGVKELLRSLSVYGHRQPMSREVRLNMRRKIQSLIVGCGVPAIWFTINPNDITNPVKLRLAAHRTRDPDAAEEFLGGLENAYRRTRPAISDPMSSAEFFHREMKLFFDHYVKVGHDSVFGRISKYYGAIETNERGALHVHGLLWLHGNAHLSSLLADIDGDDQAAYRERVTRYVDSVFSEDLEQEGSCAVRAERSVTSDISSLVDNPEQFSATFDEEANFCAGATQVHTHSPTCVKYSLGKQRGKADLCRFKAPWRLVEKTAFTADGVLQIRRTHPMVNRWNKAIAVGLRHNHDISFIATQRKTMALIYYVTNYATKVEDPVWKRVAAAAELLAVSKDDGTPDGDRGGGGGEGDTDVVKENRTRQFLMRVANRVFTERPLSQVEVIADLLGYPAEFTNSSAWAYLNTSLLYWHVFRRWGHLRRASGAAATDDALDDSVVVEEAGLRVSHVEAYQHRGDLLRRLCLYDYISLVRLKRISNEERCAAWGEVPFEDGWAPGRHWVQVLRRPGKQATVCLDGYLSKDFANDDEESCHRRARGALAPRISCLVDNVQLLRRSAEDAKRDAKQWAASCGGGDPTVAYVEEGGADGAGADSAARYQSNSIGDATRLIDIVRGAVSTNQVTAKSPELMAMMQDLCRFQQSALSSPAELEATVVPEWEETRTSMTGRQFSGAALPSQDQVRAIKSQQTSASKERENAIQGIQSTPAVWESDRRATLRSVMTGFGEVGVEVTTADSVESAGGTGVGMHVQLGPSTSFLAAGKGLARRLTLNKRQSIAFLVVCRQLDLMRRGESRDVGQLCQFVGGEGGTGKSRIIEALVELFAQKGLANRLLITATSGTAAARINGITIHSACGFSKEPTAGANSAKDLDGVRLPIRAQRFVHGQSRMDWQEKDMLVIDEVSMLGARTLHAVNEQLCRLRGSQKDFGGIPIVLFCGDFHQFRPVQERSIVIPSAAVTWDVDNSFGAEQRHQHEKAHALWKRFTTVVMLDEQMRAAGDPELQGLLKRIRQGVQDQADLDLLNSRCYREGRRIPWESGITVVTPLNRNRWNLNMEAALAFKMQQRSMIRIFISEHKWKEGLPTEEEAIMILNQGDDSAIPVPAIFMFVPGMPVVVNHNTHQGLKMTNGSGYMAVEVIVDKAYPGHRISADTTIHFGPPAGIILASETTQILRFVGMPPGTILLTPMSVKIHCQRKRPWQQNDVSRKGLPCAAAFACTDYKVQGRTLERVALELRGTRTTNVDGRAVPAHCDPYSLYVQLSRCRTLDGIMLVSKVRERDLVGNRVPEEMTAAQAKLEELGQRTVEEALLPLKRTLDYRPPDRADKRAKVKGRTNTRTWNEARDPNRERGEKARDSSYHEIWYCKHCDSSKKPNSVTTNLSRARKHLRDFHGIRVVEQVEGSDLKKQQHGTITDMFGRQEERQANRDLDEEKHLVNAVNIPAFEEALARLLAVRNIAHTFIEYPEFHAVILSCNYMARDVLLRSRRAVPKLLENTFALHKHGLVEKLHNSLSSMVHFTIDMWTSSEQKAAYQAIVAHFVDAETREVAQALLSLREFKDSHSGELQAKVFLEVVEEYELSEKVGYFTTDNHEANDTMLEDIAKGIEGLDPVARRLRCSGHIMNLIVQAFLSRSKAKKIQEDEQEGIDEAYERLCRQSETARAKVTKAQATEEWREFKVLGKLHNLCIYSRSSSSIHNDFKAKIGRALPRDNDTRWNSWFRLIDVAIERRAKFMDWIQEHHAKVEKDALDHNDWNELREIHAFLQVFHQISVRQGRENTLDEVLSHMDFLHHHFIQTQSRAISNPRFYARFHVAWLKFEKYYQLTEQAPVYVAGILLHPALRKSYLSEQWKRNPAWVSNAVKAVKQIWSTEYKSYQLPENQQESVQELDEFDRWRRKVYSSASEVKDEFDRFIYGSPVGIGQQTALQWWLEPTQQANFPLLSRMAIDVFCIPPMSTEAERIFSGARRQVTWDRSKPTGNDLYKGAIASFLSDPDCPVPYLGHLLVEASNVTLYPAHNYANDPDGMKTFRLSDLEESNRPIYATKKRRKTGDGPKDDTARAPGVQRVVAGPSKAATPPIVDLDHMADLDYLEPSRHQPCHVTSCLYPHSSHTHAWRFNDHALQRRTVDFSLNNGVEDDAGNCIDPRYLALPDNSQPYT</sequence>
<evidence type="ECO:0000259" key="11">
    <source>
        <dbReference type="Pfam" id="PF20209"/>
    </source>
</evidence>
<feature type="domain" description="Helitron helicase-like" evidence="10">
    <location>
        <begin position="355"/>
        <end position="572"/>
    </location>
</feature>
<accession>A0AB34FES8</accession>
<dbReference type="SUPFAM" id="SSF53098">
    <property type="entry name" value="Ribonuclease H-like"/>
    <property type="match status" value="1"/>
</dbReference>
<organism evidence="12 13">
    <name type="scientific">Purpureocillium lavendulum</name>
    <dbReference type="NCBI Taxonomy" id="1247861"/>
    <lineage>
        <taxon>Eukaryota</taxon>
        <taxon>Fungi</taxon>
        <taxon>Dikarya</taxon>
        <taxon>Ascomycota</taxon>
        <taxon>Pezizomycotina</taxon>
        <taxon>Sordariomycetes</taxon>
        <taxon>Hypocreomycetidae</taxon>
        <taxon>Hypocreales</taxon>
        <taxon>Ophiocordycipitaceae</taxon>
        <taxon>Purpureocillium</taxon>
    </lineage>
</organism>
<dbReference type="Pfam" id="PF05970">
    <property type="entry name" value="PIF1"/>
    <property type="match status" value="1"/>
</dbReference>
<dbReference type="InterPro" id="IPR046700">
    <property type="entry name" value="DUF6570"/>
</dbReference>
<dbReference type="PANTHER" id="PTHR46481">
    <property type="entry name" value="ZINC FINGER BED DOMAIN-CONTAINING PROTEIN 4"/>
    <property type="match status" value="1"/>
</dbReference>
<evidence type="ECO:0000256" key="1">
    <source>
        <dbReference type="ARBA" id="ARBA00004123"/>
    </source>
</evidence>
<dbReference type="GO" id="GO:0000723">
    <property type="term" value="P:telomere maintenance"/>
    <property type="evidence" value="ECO:0007669"/>
    <property type="project" value="InterPro"/>
</dbReference>
<keyword evidence="6" id="KW-0234">DNA repair</keyword>
<dbReference type="Pfam" id="PF20209">
    <property type="entry name" value="DUF6570"/>
    <property type="match status" value="1"/>
</dbReference>
<feature type="domain" description="DNA helicase Pif1-like DEAD-box helicase" evidence="9">
    <location>
        <begin position="1230"/>
        <end position="1377"/>
    </location>
</feature>
<feature type="compositionally biased region" description="Basic and acidic residues" evidence="7">
    <location>
        <begin position="2472"/>
        <end position="2481"/>
    </location>
</feature>
<keyword evidence="6" id="KW-0547">Nucleotide-binding</keyword>
<comment type="similarity">
    <text evidence="6">Belongs to the helicase family.</text>
</comment>
<evidence type="ECO:0000256" key="2">
    <source>
        <dbReference type="ARBA" id="ARBA00022723"/>
    </source>
</evidence>
<feature type="domain" description="HAT C-terminal dimerisation" evidence="8">
    <location>
        <begin position="2348"/>
        <end position="2395"/>
    </location>
</feature>
<comment type="cofactor">
    <cofactor evidence="6">
        <name>Mg(2+)</name>
        <dbReference type="ChEBI" id="CHEBI:18420"/>
    </cofactor>
</comment>
<evidence type="ECO:0000256" key="6">
    <source>
        <dbReference type="RuleBase" id="RU363044"/>
    </source>
</evidence>
<dbReference type="InterPro" id="IPR008906">
    <property type="entry name" value="HATC_C_dom"/>
</dbReference>
<evidence type="ECO:0000259" key="9">
    <source>
        <dbReference type="Pfam" id="PF05970"/>
    </source>
</evidence>
<keyword evidence="6" id="KW-0067">ATP-binding</keyword>
<evidence type="ECO:0000256" key="7">
    <source>
        <dbReference type="SAM" id="MobiDB-lite"/>
    </source>
</evidence>
<dbReference type="GO" id="GO:0005634">
    <property type="term" value="C:nucleus"/>
    <property type="evidence" value="ECO:0007669"/>
    <property type="project" value="UniProtKB-SubCell"/>
</dbReference>
<evidence type="ECO:0000259" key="8">
    <source>
        <dbReference type="Pfam" id="PF05699"/>
    </source>
</evidence>
<keyword evidence="6" id="KW-0378">Hydrolase</keyword>
<feature type="domain" description="DUF6570" evidence="11">
    <location>
        <begin position="3"/>
        <end position="125"/>
    </location>
</feature>
<feature type="region of interest" description="Disordered" evidence="7">
    <location>
        <begin position="1742"/>
        <end position="1777"/>
    </location>
</feature>
<comment type="caution">
    <text evidence="12">The sequence shown here is derived from an EMBL/GenBank/DDBJ whole genome shotgun (WGS) entry which is preliminary data.</text>
</comment>
<evidence type="ECO:0000259" key="10">
    <source>
        <dbReference type="Pfam" id="PF14214"/>
    </source>
</evidence>
<dbReference type="GO" id="GO:0006281">
    <property type="term" value="P:DNA repair"/>
    <property type="evidence" value="ECO:0007669"/>
    <property type="project" value="UniProtKB-KW"/>
</dbReference>
<dbReference type="Pfam" id="PF05699">
    <property type="entry name" value="Dimer_Tnp_hAT"/>
    <property type="match status" value="1"/>
</dbReference>
<evidence type="ECO:0000256" key="3">
    <source>
        <dbReference type="ARBA" id="ARBA00022771"/>
    </source>
</evidence>
<name>A0AB34FES8_9HYPO</name>
<evidence type="ECO:0000313" key="13">
    <source>
        <dbReference type="Proteomes" id="UP001163105"/>
    </source>
</evidence>
<feature type="region of interest" description="Disordered" evidence="7">
    <location>
        <begin position="2462"/>
        <end position="2486"/>
    </location>
</feature>
<keyword evidence="6" id="KW-0347">Helicase</keyword>
<gene>
    <name evidence="12" type="ORF">O9K51_09755</name>
</gene>
<reference evidence="12" key="1">
    <citation type="submission" date="2023-01" db="EMBL/GenBank/DDBJ databases">
        <title>The growth and conidiation of Purpureocillium lavendulum are regulated by nitrogen source and histone H3K14 acetylation.</title>
        <authorList>
            <person name="Tang P."/>
            <person name="Han J."/>
            <person name="Zhang C."/>
            <person name="Tang P."/>
            <person name="Qi F."/>
            <person name="Zhang K."/>
            <person name="Liang L."/>
        </authorList>
    </citation>
    <scope>NUCLEOTIDE SEQUENCE</scope>
    <source>
        <strain evidence="12">YMF1.00683</strain>
    </source>
</reference>
<dbReference type="GO" id="GO:0006310">
    <property type="term" value="P:DNA recombination"/>
    <property type="evidence" value="ECO:0007669"/>
    <property type="project" value="UniProtKB-KW"/>
</dbReference>
<evidence type="ECO:0000256" key="4">
    <source>
        <dbReference type="ARBA" id="ARBA00022833"/>
    </source>
</evidence>
<keyword evidence="5" id="KW-0539">Nucleus</keyword>
<dbReference type="InterPro" id="IPR010285">
    <property type="entry name" value="DNA_helicase_pif1-like_DEAD"/>
</dbReference>
<feature type="compositionally biased region" description="Basic and acidic residues" evidence="7">
    <location>
        <begin position="1742"/>
        <end position="1752"/>
    </location>
</feature>
<dbReference type="GO" id="GO:0005524">
    <property type="term" value="F:ATP binding"/>
    <property type="evidence" value="ECO:0007669"/>
    <property type="project" value="UniProtKB-KW"/>
</dbReference>
<evidence type="ECO:0000256" key="5">
    <source>
        <dbReference type="ARBA" id="ARBA00023242"/>
    </source>
</evidence>
<feature type="region of interest" description="Disordered" evidence="7">
    <location>
        <begin position="767"/>
        <end position="786"/>
    </location>
</feature>
<keyword evidence="6" id="KW-0227">DNA damage</keyword>
<keyword evidence="2" id="KW-0479">Metal-binding</keyword>